<keyword evidence="2" id="KW-1185">Reference proteome</keyword>
<gene>
    <name evidence="1" type="ORF">DY000_02015121</name>
</gene>
<proteinExistence type="predicted"/>
<reference evidence="1 2" key="1">
    <citation type="journal article" date="2020" name="BMC Genomics">
        <title>Intraspecific diversification of the crop wild relative Brassica cretica Lam. using demographic model selection.</title>
        <authorList>
            <person name="Kioukis A."/>
            <person name="Michalopoulou V.A."/>
            <person name="Briers L."/>
            <person name="Pirintsos S."/>
            <person name="Studholme D.J."/>
            <person name="Pavlidis P."/>
            <person name="Sarris P.F."/>
        </authorList>
    </citation>
    <scope>NUCLEOTIDE SEQUENCE [LARGE SCALE GENOMIC DNA]</scope>
    <source>
        <strain evidence="2">cv. PFS-1207/04</strain>
    </source>
</reference>
<name>A0ABQ7CVM0_BRACR</name>
<protein>
    <submittedName>
        <fullName evidence="1">Uncharacterized protein</fullName>
    </submittedName>
</protein>
<sequence length="102" mass="10977">MALCSAAGNLLDIMSFTYFFIEEGKGGKVLYTLSTAGSARVKRRSTLFPVCRLIITIVSRSTLFPSCQSISTSSSNSSSSSSRLMVSLQAPSVSDHPFSREI</sequence>
<evidence type="ECO:0000313" key="2">
    <source>
        <dbReference type="Proteomes" id="UP000266723"/>
    </source>
</evidence>
<organism evidence="1 2">
    <name type="scientific">Brassica cretica</name>
    <name type="common">Mustard</name>
    <dbReference type="NCBI Taxonomy" id="69181"/>
    <lineage>
        <taxon>Eukaryota</taxon>
        <taxon>Viridiplantae</taxon>
        <taxon>Streptophyta</taxon>
        <taxon>Embryophyta</taxon>
        <taxon>Tracheophyta</taxon>
        <taxon>Spermatophyta</taxon>
        <taxon>Magnoliopsida</taxon>
        <taxon>eudicotyledons</taxon>
        <taxon>Gunneridae</taxon>
        <taxon>Pentapetalae</taxon>
        <taxon>rosids</taxon>
        <taxon>malvids</taxon>
        <taxon>Brassicales</taxon>
        <taxon>Brassicaceae</taxon>
        <taxon>Brassiceae</taxon>
        <taxon>Brassica</taxon>
    </lineage>
</organism>
<dbReference type="Proteomes" id="UP000266723">
    <property type="component" value="Unassembled WGS sequence"/>
</dbReference>
<accession>A0ABQ7CVM0</accession>
<comment type="caution">
    <text evidence="1">The sequence shown here is derived from an EMBL/GenBank/DDBJ whole genome shotgun (WGS) entry which is preliminary data.</text>
</comment>
<dbReference type="EMBL" id="QGKV02000759">
    <property type="protein sequence ID" value="KAF3563932.1"/>
    <property type="molecule type" value="Genomic_DNA"/>
</dbReference>
<evidence type="ECO:0000313" key="1">
    <source>
        <dbReference type="EMBL" id="KAF3563932.1"/>
    </source>
</evidence>